<keyword evidence="3" id="KW-1185">Reference proteome</keyword>
<proteinExistence type="predicted"/>
<feature type="domain" description="DSBA-like thioredoxin" evidence="1">
    <location>
        <begin position="8"/>
        <end position="209"/>
    </location>
</feature>
<keyword evidence="2" id="KW-0413">Isomerase</keyword>
<dbReference type="PANTHER" id="PTHR13887:SF41">
    <property type="entry name" value="THIOREDOXIN SUPERFAMILY PROTEIN"/>
    <property type="match status" value="1"/>
</dbReference>
<dbReference type="PANTHER" id="PTHR13887">
    <property type="entry name" value="GLUTATHIONE S-TRANSFERASE KAPPA"/>
    <property type="match status" value="1"/>
</dbReference>
<organism evidence="2 3">
    <name type="scientific">Arthrobacter ginkgonis</name>
    <dbReference type="NCBI Taxonomy" id="1630594"/>
    <lineage>
        <taxon>Bacteria</taxon>
        <taxon>Bacillati</taxon>
        <taxon>Actinomycetota</taxon>
        <taxon>Actinomycetes</taxon>
        <taxon>Micrococcales</taxon>
        <taxon>Micrococcaceae</taxon>
        <taxon>Arthrobacter</taxon>
    </lineage>
</organism>
<comment type="caution">
    <text evidence="2">The sequence shown here is derived from an EMBL/GenBank/DDBJ whole genome shotgun (WGS) entry which is preliminary data.</text>
</comment>
<protein>
    <submittedName>
        <fullName evidence="2">Protein disulfide isomerase FrnE</fullName>
    </submittedName>
</protein>
<accession>A0ABP7BPI0</accession>
<name>A0ABP7BPI0_9MICC</name>
<dbReference type="EMBL" id="BAABEO010000001">
    <property type="protein sequence ID" value="GAA3665148.1"/>
    <property type="molecule type" value="Genomic_DNA"/>
</dbReference>
<dbReference type="InterPro" id="IPR001853">
    <property type="entry name" value="DSBA-like_thioredoxin_dom"/>
</dbReference>
<reference evidence="3" key="1">
    <citation type="journal article" date="2019" name="Int. J. Syst. Evol. Microbiol.">
        <title>The Global Catalogue of Microorganisms (GCM) 10K type strain sequencing project: providing services to taxonomists for standard genome sequencing and annotation.</title>
        <authorList>
            <consortium name="The Broad Institute Genomics Platform"/>
            <consortium name="The Broad Institute Genome Sequencing Center for Infectious Disease"/>
            <person name="Wu L."/>
            <person name="Ma J."/>
        </authorList>
    </citation>
    <scope>NUCLEOTIDE SEQUENCE [LARGE SCALE GENOMIC DNA]</scope>
    <source>
        <strain evidence="3">JCM 30742</strain>
    </source>
</reference>
<dbReference type="Proteomes" id="UP001500752">
    <property type="component" value="Unassembled WGS sequence"/>
</dbReference>
<evidence type="ECO:0000313" key="2">
    <source>
        <dbReference type="EMBL" id="GAA3665148.1"/>
    </source>
</evidence>
<dbReference type="InterPro" id="IPR036249">
    <property type="entry name" value="Thioredoxin-like_sf"/>
</dbReference>
<dbReference type="Pfam" id="PF01323">
    <property type="entry name" value="DSBA"/>
    <property type="match status" value="1"/>
</dbReference>
<dbReference type="SUPFAM" id="SSF52833">
    <property type="entry name" value="Thioredoxin-like"/>
    <property type="match status" value="1"/>
</dbReference>
<evidence type="ECO:0000313" key="3">
    <source>
        <dbReference type="Proteomes" id="UP001500752"/>
    </source>
</evidence>
<dbReference type="GO" id="GO:0016853">
    <property type="term" value="F:isomerase activity"/>
    <property type="evidence" value="ECO:0007669"/>
    <property type="project" value="UniProtKB-KW"/>
</dbReference>
<dbReference type="CDD" id="cd03024">
    <property type="entry name" value="DsbA_FrnE"/>
    <property type="match status" value="1"/>
</dbReference>
<sequence>MNNPRLSVDIWSDIACPWCFIGKRRFEKALDALPFREQVDVTWHAYQLDPSLPDHYDGTEEEYLAQVKGLAPEQVRQMLAHVTGQAAGEGMAYDFAALRPANSFTALRLLALAKEHGLGNQVKEALLSAHFEKGLDTGDREVLRALGEEAGLPAADVVRVLESDAYADAVRADVAQARALGISGVPFFVLENKYGISGAQPSELFEQALTQVWEEIGGSGLTLIGAHGVEGHGTAGHGADGAACGPDGCA</sequence>
<gene>
    <name evidence="2" type="primary">frnE</name>
    <name evidence="2" type="ORF">GCM10023081_00040</name>
</gene>
<dbReference type="Gene3D" id="3.40.30.10">
    <property type="entry name" value="Glutaredoxin"/>
    <property type="match status" value="1"/>
</dbReference>
<evidence type="ECO:0000259" key="1">
    <source>
        <dbReference type="Pfam" id="PF01323"/>
    </source>
</evidence>